<dbReference type="AlphaFoldDB" id="A0A9P5CJI0"/>
<evidence type="ECO:0000256" key="1">
    <source>
        <dbReference type="SAM" id="Coils"/>
    </source>
</evidence>
<feature type="coiled-coil region" evidence="1">
    <location>
        <begin position="240"/>
        <end position="308"/>
    </location>
</feature>
<protein>
    <recommendedName>
        <fullName evidence="3">Spindle pole body-associated protein cut12 domain-containing protein</fullName>
    </recommendedName>
</protein>
<feature type="region of interest" description="Disordered" evidence="2">
    <location>
        <begin position="474"/>
        <end position="500"/>
    </location>
</feature>
<dbReference type="Pfam" id="PF11500">
    <property type="entry name" value="Cut12"/>
    <property type="match status" value="1"/>
</dbReference>
<feature type="compositionally biased region" description="Basic and acidic residues" evidence="2">
    <location>
        <begin position="57"/>
        <end position="72"/>
    </location>
</feature>
<feature type="region of interest" description="Disordered" evidence="2">
    <location>
        <begin position="1"/>
        <end position="154"/>
    </location>
</feature>
<name>A0A9P5CJI0_CRYP1</name>
<evidence type="ECO:0000313" key="4">
    <source>
        <dbReference type="EMBL" id="KAF3760172.1"/>
    </source>
</evidence>
<feature type="region of interest" description="Disordered" evidence="2">
    <location>
        <begin position="516"/>
        <end position="557"/>
    </location>
</feature>
<feature type="compositionally biased region" description="Basic and acidic residues" evidence="2">
    <location>
        <begin position="318"/>
        <end position="336"/>
    </location>
</feature>
<dbReference type="EMBL" id="MU032353">
    <property type="protein sequence ID" value="KAF3760172.1"/>
    <property type="molecule type" value="Genomic_DNA"/>
</dbReference>
<feature type="region of interest" description="Disordered" evidence="2">
    <location>
        <begin position="574"/>
        <end position="639"/>
    </location>
</feature>
<comment type="caution">
    <text evidence="4">The sequence shown here is derived from an EMBL/GenBank/DDBJ whole genome shotgun (WGS) entry which is preliminary data.</text>
</comment>
<dbReference type="OrthoDB" id="5383703at2759"/>
<feature type="compositionally biased region" description="Polar residues" evidence="2">
    <location>
        <begin position="73"/>
        <end position="90"/>
    </location>
</feature>
<accession>A0A9P5CJI0</accession>
<feature type="compositionally biased region" description="Basic and acidic residues" evidence="2">
    <location>
        <begin position="605"/>
        <end position="619"/>
    </location>
</feature>
<dbReference type="InterPro" id="IPR021589">
    <property type="entry name" value="Cut12"/>
</dbReference>
<sequence>MLGWALNKATGNASSNAPPMPGPDDTFVEQPDTPAPVFAARAFKRALFGTPAPTKEAPSKQEPKADTTKLEKTTSMPVLSESNRFESPTKPQGILLTPGTGTSRRKRVSFGRDVTANAGLLNDGGDGGAHARPRTKLQEALERSRKRRDARYSVEDDARKLDFDPDTNDDYCSDDAWEEVDELDRDTDITVDLNEPRSQSGRYWKGEFQKYHEEARAEMEKLVKYKQLAKSYAKAKDAEALDLNERLREEQVKVTEMEKKLTELAGQIGAQPGKGGGARDDRKLAKDLTRQTALAAQYRNQVDELEALLKDSGYGADENGRRREGASSRTGREQGKELGELRQALQQLKSDLNAVEQREKQHEVEKKELERKLSRKDTQYDKLKLDYDALKDKNKALRDEIAELKRGPRASKLGNADLLREDLQSLSAGQGAPSPWTTKLENLQSQLDSEQEARRREMEDASVTINQLRSEFKKASEQLRSPVQRKSSAELRAKPTTKAASRVDDDTFDLLQSRRLASTKGSETPLGRSITPRGSKRTMSGRVVDNESSLRERATPRSVQLARMANKNRLRLATERALDSESDPELKPGGMASTRDAPLRSAISSDRRAAAIARLEQKRAERRKARERTTIIGKENMRP</sequence>
<reference evidence="4" key="1">
    <citation type="journal article" date="2020" name="Phytopathology">
        <title>Genome sequence of the chestnut blight fungus Cryphonectria parasitica EP155: A fundamental resource for an archetypical invasive plant pathogen.</title>
        <authorList>
            <person name="Crouch J.A."/>
            <person name="Dawe A."/>
            <person name="Aerts A."/>
            <person name="Barry K."/>
            <person name="Churchill A.C.L."/>
            <person name="Grimwood J."/>
            <person name="Hillman B."/>
            <person name="Milgroom M.G."/>
            <person name="Pangilinan J."/>
            <person name="Smith M."/>
            <person name="Salamov A."/>
            <person name="Schmutz J."/>
            <person name="Yadav J."/>
            <person name="Grigoriev I.V."/>
            <person name="Nuss D."/>
        </authorList>
    </citation>
    <scope>NUCLEOTIDE SEQUENCE</scope>
    <source>
        <strain evidence="4">EP155</strain>
    </source>
</reference>
<evidence type="ECO:0000259" key="3">
    <source>
        <dbReference type="Pfam" id="PF11500"/>
    </source>
</evidence>
<keyword evidence="1" id="KW-0175">Coiled coil</keyword>
<evidence type="ECO:0000313" key="5">
    <source>
        <dbReference type="Proteomes" id="UP000803844"/>
    </source>
</evidence>
<feature type="region of interest" description="Disordered" evidence="2">
    <location>
        <begin position="313"/>
        <end position="336"/>
    </location>
</feature>
<dbReference type="RefSeq" id="XP_040771151.1">
    <property type="nucleotide sequence ID" value="XM_040925887.1"/>
</dbReference>
<organism evidence="4 5">
    <name type="scientific">Cryphonectria parasitica (strain ATCC 38755 / EP155)</name>
    <dbReference type="NCBI Taxonomy" id="660469"/>
    <lineage>
        <taxon>Eukaryota</taxon>
        <taxon>Fungi</taxon>
        <taxon>Dikarya</taxon>
        <taxon>Ascomycota</taxon>
        <taxon>Pezizomycotina</taxon>
        <taxon>Sordariomycetes</taxon>
        <taxon>Sordariomycetidae</taxon>
        <taxon>Diaporthales</taxon>
        <taxon>Cryphonectriaceae</taxon>
        <taxon>Cryphonectria-Endothia species complex</taxon>
        <taxon>Cryphonectria</taxon>
    </lineage>
</organism>
<proteinExistence type="predicted"/>
<feature type="coiled-coil region" evidence="1">
    <location>
        <begin position="338"/>
        <end position="407"/>
    </location>
</feature>
<gene>
    <name evidence="4" type="ORF">M406DRAFT_75668</name>
</gene>
<dbReference type="Proteomes" id="UP000803844">
    <property type="component" value="Unassembled WGS sequence"/>
</dbReference>
<feature type="domain" description="Spindle pole body-associated protein cut12" evidence="3">
    <location>
        <begin position="131"/>
        <end position="271"/>
    </location>
</feature>
<evidence type="ECO:0000256" key="2">
    <source>
        <dbReference type="SAM" id="MobiDB-lite"/>
    </source>
</evidence>
<keyword evidence="5" id="KW-1185">Reference proteome</keyword>
<feature type="compositionally biased region" description="Basic and acidic residues" evidence="2">
    <location>
        <begin position="544"/>
        <end position="555"/>
    </location>
</feature>
<dbReference type="GeneID" id="63843016"/>